<dbReference type="Pfam" id="PF00196">
    <property type="entry name" value="GerE"/>
    <property type="match status" value="1"/>
</dbReference>
<evidence type="ECO:0000313" key="6">
    <source>
        <dbReference type="Proteomes" id="UP000298579"/>
    </source>
</evidence>
<feature type="domain" description="HTH luxR-type" evidence="4">
    <location>
        <begin position="205"/>
        <end position="270"/>
    </location>
</feature>
<dbReference type="Proteomes" id="UP000298579">
    <property type="component" value="Chromosome circular"/>
</dbReference>
<dbReference type="PROSITE" id="PS50043">
    <property type="entry name" value="HTH_LUXR_2"/>
    <property type="match status" value="1"/>
</dbReference>
<dbReference type="InterPro" id="IPR016032">
    <property type="entry name" value="Sig_transdc_resp-reg_C-effctor"/>
</dbReference>
<keyword evidence="3" id="KW-0804">Transcription</keyword>
<reference evidence="5 6" key="1">
    <citation type="submission" date="2019-04" db="EMBL/GenBank/DDBJ databases">
        <title>Complete genome sequence of Agrobacterium tumefaciens CFBP5877.</title>
        <authorList>
            <person name="Huang Y.-Y."/>
            <person name="Chiang H.-Y."/>
            <person name="Chou L."/>
            <person name="Lai E.-M."/>
            <person name="Kuo C.-H."/>
        </authorList>
    </citation>
    <scope>NUCLEOTIDE SEQUENCE [LARGE SCALE GENOMIC DNA]</scope>
    <source>
        <strain evidence="5 6">CFBP5877</strain>
    </source>
</reference>
<dbReference type="RefSeq" id="WP_080824338.1">
    <property type="nucleotide sequence ID" value="NZ_CP039888.1"/>
</dbReference>
<dbReference type="InterPro" id="IPR000792">
    <property type="entry name" value="Tscrpt_reg_LuxR_C"/>
</dbReference>
<dbReference type="CDD" id="cd06170">
    <property type="entry name" value="LuxR_C_like"/>
    <property type="match status" value="1"/>
</dbReference>
<dbReference type="AlphaFoldDB" id="A0AAE6BDV9"/>
<evidence type="ECO:0000259" key="4">
    <source>
        <dbReference type="PROSITE" id="PS50043"/>
    </source>
</evidence>
<name>A0AAE6BDV9_AGRTU</name>
<proteinExistence type="predicted"/>
<evidence type="ECO:0000256" key="2">
    <source>
        <dbReference type="ARBA" id="ARBA00023125"/>
    </source>
</evidence>
<evidence type="ECO:0000313" key="5">
    <source>
        <dbReference type="EMBL" id="QCL79617.1"/>
    </source>
</evidence>
<accession>A0AAE6BDV9</accession>
<dbReference type="PANTHER" id="PTHR44688:SF16">
    <property type="entry name" value="DNA-BINDING TRANSCRIPTIONAL ACTIVATOR DEVR_DOSR"/>
    <property type="match status" value="1"/>
</dbReference>
<dbReference type="SUPFAM" id="SSF46894">
    <property type="entry name" value="C-terminal effector domain of the bipartite response regulators"/>
    <property type="match status" value="1"/>
</dbReference>
<organism evidence="5 6">
    <name type="scientific">Agrobacterium tumefaciens</name>
    <dbReference type="NCBI Taxonomy" id="358"/>
    <lineage>
        <taxon>Bacteria</taxon>
        <taxon>Pseudomonadati</taxon>
        <taxon>Pseudomonadota</taxon>
        <taxon>Alphaproteobacteria</taxon>
        <taxon>Hyphomicrobiales</taxon>
        <taxon>Rhizobiaceae</taxon>
        <taxon>Rhizobium/Agrobacterium group</taxon>
        <taxon>Agrobacterium</taxon>
        <taxon>Agrobacterium tumefaciens complex</taxon>
    </lineage>
</organism>
<dbReference type="PRINTS" id="PR00038">
    <property type="entry name" value="HTHLUXR"/>
</dbReference>
<dbReference type="SMART" id="SM00421">
    <property type="entry name" value="HTH_LUXR"/>
    <property type="match status" value="1"/>
</dbReference>
<evidence type="ECO:0000256" key="1">
    <source>
        <dbReference type="ARBA" id="ARBA00023015"/>
    </source>
</evidence>
<sequence length="274" mass="30482">MVKVICCDRTNDAELVGRLISVIGTEKFGTTLDDYIRCIVDFDMSCILAFSLGRHAKLIHNGYDKSVPRKVINAYLQGGFLLDPFYVAACNNHPSGLWRMQDLAPDSFHTSGFLISQDVHPCVSSEAGSLVEEIGYIVPLQGRDAIVFSLMRSQGRAAFSETEMQTLGGQKPIIQAALQTHWSQLHLPQLSHHEKENESDDADFARIFEGRLTATQLAVAKLILRGHSSLSIAQHLKISEGTAKLHRHNIYKRLAITSQGELFRIFIGHLQKGE</sequence>
<keyword evidence="2" id="KW-0238">DNA-binding</keyword>
<gene>
    <name evidence="5" type="ORF">CFBP5877_11425</name>
</gene>
<evidence type="ECO:0000256" key="3">
    <source>
        <dbReference type="ARBA" id="ARBA00023163"/>
    </source>
</evidence>
<dbReference type="EMBL" id="CP039897">
    <property type="protein sequence ID" value="QCL79617.1"/>
    <property type="molecule type" value="Genomic_DNA"/>
</dbReference>
<dbReference type="GO" id="GO:0006355">
    <property type="term" value="P:regulation of DNA-templated transcription"/>
    <property type="evidence" value="ECO:0007669"/>
    <property type="project" value="InterPro"/>
</dbReference>
<dbReference type="PANTHER" id="PTHR44688">
    <property type="entry name" value="DNA-BINDING TRANSCRIPTIONAL ACTIVATOR DEVR_DOSR"/>
    <property type="match status" value="1"/>
</dbReference>
<keyword evidence="1" id="KW-0805">Transcription regulation</keyword>
<protein>
    <submittedName>
        <fullName evidence="5">LuxR family transcriptional regulator</fullName>
    </submittedName>
</protein>
<dbReference type="InterPro" id="IPR036388">
    <property type="entry name" value="WH-like_DNA-bd_sf"/>
</dbReference>
<dbReference type="Gene3D" id="1.10.10.10">
    <property type="entry name" value="Winged helix-like DNA-binding domain superfamily/Winged helix DNA-binding domain"/>
    <property type="match status" value="1"/>
</dbReference>
<dbReference type="GO" id="GO:0003677">
    <property type="term" value="F:DNA binding"/>
    <property type="evidence" value="ECO:0007669"/>
    <property type="project" value="UniProtKB-KW"/>
</dbReference>